<comment type="subcellular location">
    <subcellularLocation>
        <location evidence="1 7">Cell membrane</location>
        <topology evidence="1 7">Multi-pass membrane protein</topology>
    </subcellularLocation>
</comment>
<dbReference type="SUPFAM" id="SSF161098">
    <property type="entry name" value="MetI-like"/>
    <property type="match status" value="1"/>
</dbReference>
<keyword evidence="2 7" id="KW-0813">Transport</keyword>
<proteinExistence type="inferred from homology"/>
<evidence type="ECO:0000256" key="5">
    <source>
        <dbReference type="ARBA" id="ARBA00022989"/>
    </source>
</evidence>
<feature type="region of interest" description="Disordered" evidence="8">
    <location>
        <begin position="1"/>
        <end position="29"/>
    </location>
</feature>
<evidence type="ECO:0000256" key="1">
    <source>
        <dbReference type="ARBA" id="ARBA00004651"/>
    </source>
</evidence>
<dbReference type="STRING" id="1206085.SAMN05443575_0615"/>
<dbReference type="Pfam" id="PF00528">
    <property type="entry name" value="BPD_transp_1"/>
    <property type="match status" value="1"/>
</dbReference>
<reference evidence="10 11" key="1">
    <citation type="submission" date="2016-11" db="EMBL/GenBank/DDBJ databases">
        <authorList>
            <person name="Jaros S."/>
            <person name="Januszkiewicz K."/>
            <person name="Wedrychowicz H."/>
        </authorList>
    </citation>
    <scope>NUCLEOTIDE SEQUENCE [LARGE SCALE GENOMIC DNA]</scope>
    <source>
        <strain evidence="10 11">DSM 45627</strain>
    </source>
</reference>
<dbReference type="InterPro" id="IPR000515">
    <property type="entry name" value="MetI-like"/>
</dbReference>
<evidence type="ECO:0000256" key="3">
    <source>
        <dbReference type="ARBA" id="ARBA00022475"/>
    </source>
</evidence>
<dbReference type="PROSITE" id="PS50928">
    <property type="entry name" value="ABC_TM1"/>
    <property type="match status" value="1"/>
</dbReference>
<dbReference type="InterPro" id="IPR035906">
    <property type="entry name" value="MetI-like_sf"/>
</dbReference>
<dbReference type="PANTHER" id="PTHR43005">
    <property type="entry name" value="BLR7065 PROTEIN"/>
    <property type="match status" value="1"/>
</dbReference>
<evidence type="ECO:0000313" key="11">
    <source>
        <dbReference type="Proteomes" id="UP000186132"/>
    </source>
</evidence>
<dbReference type="GO" id="GO:0055085">
    <property type="term" value="P:transmembrane transport"/>
    <property type="evidence" value="ECO:0007669"/>
    <property type="project" value="InterPro"/>
</dbReference>
<feature type="transmembrane region" description="Helical" evidence="7">
    <location>
        <begin position="94"/>
        <end position="120"/>
    </location>
</feature>
<evidence type="ECO:0000259" key="9">
    <source>
        <dbReference type="PROSITE" id="PS50928"/>
    </source>
</evidence>
<dbReference type="AlphaFoldDB" id="A0A1M5DKU8"/>
<dbReference type="Gene3D" id="1.10.3720.10">
    <property type="entry name" value="MetI-like"/>
    <property type="match status" value="1"/>
</dbReference>
<dbReference type="PANTHER" id="PTHR43005:SF1">
    <property type="entry name" value="SPERMIDINE_PUTRESCINE TRANSPORT SYSTEM PERMEASE PROTEIN"/>
    <property type="match status" value="1"/>
</dbReference>
<organism evidence="10 11">
    <name type="scientific">Jatrophihabitans endophyticus</name>
    <dbReference type="NCBI Taxonomy" id="1206085"/>
    <lineage>
        <taxon>Bacteria</taxon>
        <taxon>Bacillati</taxon>
        <taxon>Actinomycetota</taxon>
        <taxon>Actinomycetes</taxon>
        <taxon>Jatrophihabitantales</taxon>
        <taxon>Jatrophihabitantaceae</taxon>
        <taxon>Jatrophihabitans</taxon>
    </lineage>
</organism>
<feature type="transmembrane region" description="Helical" evidence="7">
    <location>
        <begin position="35"/>
        <end position="56"/>
    </location>
</feature>
<evidence type="ECO:0000313" key="10">
    <source>
        <dbReference type="EMBL" id="SHF67629.1"/>
    </source>
</evidence>
<keyword evidence="4 7" id="KW-0812">Transmembrane</keyword>
<evidence type="ECO:0000256" key="7">
    <source>
        <dbReference type="RuleBase" id="RU363032"/>
    </source>
</evidence>
<evidence type="ECO:0000256" key="6">
    <source>
        <dbReference type="ARBA" id="ARBA00023136"/>
    </source>
</evidence>
<sequence>MTATLDKTEAPPPAPESRHRRKEKLSDRARQERNLGWKLVAPAFVAMMIVVAYPILNALYLSLFNYRLTEPDSRTFVFLKNYGVILADTTWWKAVWISTLVMVVTVTIEFVLGMALAMVMNRIILPRRTLRTIVLIPYSIITVVSAYGFKYAFAPDTGFISQWLHDFTGWITFGGWHFDASYDWYGGHWSSLIAIMISEIWKTTPFMSLLLLAGLAQVPGELQEAAEVDGATFWERLVRVTLPSMKAAILVALLFRALDSFRIFDNIFIMTNGSQNTTSIAVLAYDQTITRSQIGLGSAVSILLFALVVLISTIFIKLFKTDLSRVGG</sequence>
<feature type="transmembrane region" description="Helical" evidence="7">
    <location>
        <begin position="294"/>
        <end position="316"/>
    </location>
</feature>
<comment type="similarity">
    <text evidence="7">Belongs to the binding-protein-dependent transport system permease family.</text>
</comment>
<keyword evidence="6 7" id="KW-0472">Membrane</keyword>
<gene>
    <name evidence="10" type="ORF">SAMN05443575_0615</name>
</gene>
<dbReference type="EMBL" id="FQVU01000001">
    <property type="protein sequence ID" value="SHF67629.1"/>
    <property type="molecule type" value="Genomic_DNA"/>
</dbReference>
<feature type="transmembrane region" description="Helical" evidence="7">
    <location>
        <begin position="132"/>
        <end position="153"/>
    </location>
</feature>
<dbReference type="Proteomes" id="UP000186132">
    <property type="component" value="Unassembled WGS sequence"/>
</dbReference>
<keyword evidence="3" id="KW-1003">Cell membrane</keyword>
<keyword evidence="11" id="KW-1185">Reference proteome</keyword>
<dbReference type="GO" id="GO:0005886">
    <property type="term" value="C:plasma membrane"/>
    <property type="evidence" value="ECO:0007669"/>
    <property type="project" value="UniProtKB-SubCell"/>
</dbReference>
<evidence type="ECO:0000256" key="2">
    <source>
        <dbReference type="ARBA" id="ARBA00022448"/>
    </source>
</evidence>
<dbReference type="RefSeq" id="WP_234971321.1">
    <property type="nucleotide sequence ID" value="NZ_FQVU01000001.1"/>
</dbReference>
<accession>A0A1M5DKU8</accession>
<keyword evidence="5 7" id="KW-1133">Transmembrane helix</keyword>
<feature type="domain" description="ABC transmembrane type-1" evidence="9">
    <location>
        <begin position="95"/>
        <end position="315"/>
    </location>
</feature>
<evidence type="ECO:0000256" key="8">
    <source>
        <dbReference type="SAM" id="MobiDB-lite"/>
    </source>
</evidence>
<dbReference type="CDD" id="cd06261">
    <property type="entry name" value="TM_PBP2"/>
    <property type="match status" value="1"/>
</dbReference>
<protein>
    <submittedName>
        <fullName evidence="10">Carbohydrate ABC transporter membrane protein 1, CUT1 family</fullName>
    </submittedName>
</protein>
<name>A0A1M5DKU8_9ACTN</name>
<evidence type="ECO:0000256" key="4">
    <source>
        <dbReference type="ARBA" id="ARBA00022692"/>
    </source>
</evidence>